<feature type="transmembrane region" description="Helical" evidence="6">
    <location>
        <begin position="155"/>
        <end position="180"/>
    </location>
</feature>
<evidence type="ECO:0000256" key="5">
    <source>
        <dbReference type="ARBA" id="ARBA00023136"/>
    </source>
</evidence>
<dbReference type="RefSeq" id="WP_132383277.1">
    <property type="nucleotide sequence ID" value="NZ_DAIPCY010000019.1"/>
</dbReference>
<dbReference type="PANTHER" id="PTHR37693:SF1">
    <property type="entry name" value="INTEGRAL MEMBRANE PROTEIN"/>
    <property type="match status" value="1"/>
</dbReference>
<keyword evidence="6" id="KW-0046">Antibiotic resistance</keyword>
<evidence type="ECO:0000256" key="1">
    <source>
        <dbReference type="ARBA" id="ARBA00004651"/>
    </source>
</evidence>
<reference evidence="7 8" key="1">
    <citation type="submission" date="2019-03" db="EMBL/GenBank/DDBJ databases">
        <title>Genomic Encyclopedia of Type Strains, Phase IV (KMG-IV): sequencing the most valuable type-strain genomes for metagenomic binning, comparative biology and taxonomic classification.</title>
        <authorList>
            <person name="Goeker M."/>
        </authorList>
    </citation>
    <scope>NUCLEOTIDE SEQUENCE [LARGE SCALE GENOMIC DNA]</scope>
    <source>
        <strain evidence="7 8">DSM 29489</strain>
    </source>
</reference>
<comment type="similarity">
    <text evidence="6">Belongs to the LPG synthase family.</text>
</comment>
<name>A0A4R3K1M2_9FIRM</name>
<feature type="transmembrane region" description="Helical" evidence="6">
    <location>
        <begin position="12"/>
        <end position="29"/>
    </location>
</feature>
<dbReference type="EMBL" id="SLZZ01000028">
    <property type="protein sequence ID" value="TCS75614.1"/>
    <property type="molecule type" value="Genomic_DNA"/>
</dbReference>
<organism evidence="7 8">
    <name type="scientific">Muricomes intestini</name>
    <dbReference type="NCBI Taxonomy" id="1796634"/>
    <lineage>
        <taxon>Bacteria</taxon>
        <taxon>Bacillati</taxon>
        <taxon>Bacillota</taxon>
        <taxon>Clostridia</taxon>
        <taxon>Lachnospirales</taxon>
        <taxon>Lachnospiraceae</taxon>
        <taxon>Muricomes</taxon>
    </lineage>
</organism>
<keyword evidence="6" id="KW-0443">Lipid metabolism</keyword>
<evidence type="ECO:0000313" key="7">
    <source>
        <dbReference type="EMBL" id="TCS75614.1"/>
    </source>
</evidence>
<dbReference type="Proteomes" id="UP000295726">
    <property type="component" value="Unassembled WGS sequence"/>
</dbReference>
<gene>
    <name evidence="6" type="primary">mprF</name>
    <name evidence="7" type="ORF">EDD59_12839</name>
</gene>
<keyword evidence="2" id="KW-1003">Cell membrane</keyword>
<dbReference type="PANTHER" id="PTHR37693">
    <property type="entry name" value="PHOSPHATIDYLGLYCEROL LYSYLTRANSFERASE"/>
    <property type="match status" value="1"/>
</dbReference>
<feature type="transmembrane region" description="Helical" evidence="6">
    <location>
        <begin position="227"/>
        <end position="246"/>
    </location>
</feature>
<evidence type="ECO:0000256" key="6">
    <source>
        <dbReference type="RuleBase" id="RU363042"/>
    </source>
</evidence>
<dbReference type="AlphaFoldDB" id="A0A4R3K1M2"/>
<feature type="transmembrane region" description="Helical" evidence="6">
    <location>
        <begin position="302"/>
        <end position="321"/>
    </location>
</feature>
<comment type="caution">
    <text evidence="7">The sequence shown here is derived from an EMBL/GenBank/DDBJ whole genome shotgun (WGS) entry which is preliminary data.</text>
</comment>
<evidence type="ECO:0000313" key="8">
    <source>
        <dbReference type="Proteomes" id="UP000295726"/>
    </source>
</evidence>
<dbReference type="Pfam" id="PF03706">
    <property type="entry name" value="LPG_synthase_TM"/>
    <property type="match status" value="1"/>
</dbReference>
<keyword evidence="4 6" id="KW-1133">Transmembrane helix</keyword>
<feature type="transmembrane region" description="Helical" evidence="6">
    <location>
        <begin position="124"/>
        <end position="143"/>
    </location>
</feature>
<keyword evidence="5 6" id="KW-0472">Membrane</keyword>
<comment type="subcellular location">
    <subcellularLocation>
        <location evidence="1 6">Cell membrane</location>
        <topology evidence="1 6">Multi-pass membrane protein</topology>
    </subcellularLocation>
</comment>
<dbReference type="GO" id="GO:0050071">
    <property type="term" value="F:phosphatidylglycerol lysyltransferase activity"/>
    <property type="evidence" value="ECO:0007669"/>
    <property type="project" value="UniProtKB-EC"/>
</dbReference>
<comment type="catalytic activity">
    <reaction evidence="6">
        <text>L-lysyl-tRNA(Lys) + a 1,2-diacyl-sn-glycero-3-phospho-(1'-sn-glycerol) = a 1,2-diacyl-sn-glycero-3-phospho-1'-(3'-O-L-lysyl)-sn-glycerol + tRNA(Lys)</text>
        <dbReference type="Rhea" id="RHEA:10668"/>
        <dbReference type="Rhea" id="RHEA-COMP:9696"/>
        <dbReference type="Rhea" id="RHEA-COMP:9697"/>
        <dbReference type="ChEBI" id="CHEBI:64716"/>
        <dbReference type="ChEBI" id="CHEBI:75792"/>
        <dbReference type="ChEBI" id="CHEBI:78442"/>
        <dbReference type="ChEBI" id="CHEBI:78529"/>
        <dbReference type="EC" id="2.3.2.3"/>
    </reaction>
</comment>
<proteinExistence type="inferred from homology"/>
<keyword evidence="6" id="KW-0808">Transferase</keyword>
<accession>A0A4R3K1M2</accession>
<evidence type="ECO:0000256" key="2">
    <source>
        <dbReference type="ARBA" id="ARBA00022475"/>
    </source>
</evidence>
<feature type="transmembrane region" description="Helical" evidence="6">
    <location>
        <begin position="41"/>
        <end position="62"/>
    </location>
</feature>
<feature type="transmembrane region" description="Helical" evidence="6">
    <location>
        <begin position="267"/>
        <end position="290"/>
    </location>
</feature>
<keyword evidence="3 6" id="KW-0812">Transmembrane</keyword>
<keyword evidence="8" id="KW-1185">Reference proteome</keyword>
<dbReference type="GO" id="GO:0005886">
    <property type="term" value="C:plasma membrane"/>
    <property type="evidence" value="ECO:0007669"/>
    <property type="project" value="UniProtKB-SubCell"/>
</dbReference>
<dbReference type="GO" id="GO:0006629">
    <property type="term" value="P:lipid metabolic process"/>
    <property type="evidence" value="ECO:0007669"/>
    <property type="project" value="UniProtKB-KW"/>
</dbReference>
<sequence length="328" mass="36765">MKKGLSKIWRPAFFVLVILIIYMVFKDSWGDIWGALKNTSWKVLAGVVICSVLYNCFDGVAVTKLLRSCDDKFPWNEGIKCSFYYSFFRVVTFGSGTAAAGMYYVSKRGIPAVRSLGIFTLNYIVQRIAVCLYFIFSFLGNYQTMHRYFGGYGRYMLYGVALAVLVVAALIIFCICEPLHTWAFGLLEKVVRKEKNRGKIAEWKERAGTLRTEAQGLLKDKKLLLEVLLLNFLKLSAWYLIPAVVFGKMESLRLPLLMATTSMVQALSGVIPAPGGVGAVEFVFASLFTTLVGSVDAVSGMLLYRFSTYILPFVLGIPLVLKNSRRKK</sequence>
<evidence type="ECO:0000256" key="4">
    <source>
        <dbReference type="ARBA" id="ARBA00022989"/>
    </source>
</evidence>
<evidence type="ECO:0000256" key="3">
    <source>
        <dbReference type="ARBA" id="ARBA00022692"/>
    </source>
</evidence>
<comment type="function">
    <text evidence="6">Catalyzes the transfer of a lysyl group from L-lysyl-tRNA(Lys) to membrane-bound phosphatidylglycerol (PG), which produces lysylphosphatidylglycerol (LPG), a major component of the bacterial membrane with a positive net charge. LPG synthesis contributes to bacterial virulence as it is involved in the resistance mechanism against cationic antimicrobial peptides (CAMP) produces by the host's immune system (defensins, cathelicidins) and by the competing microorganisms.</text>
</comment>
<dbReference type="OrthoDB" id="1770457at2"/>
<dbReference type="EC" id="2.3.2.3" evidence="6"/>
<feature type="transmembrane region" description="Helical" evidence="6">
    <location>
        <begin position="83"/>
        <end position="104"/>
    </location>
</feature>
<dbReference type="InterPro" id="IPR022791">
    <property type="entry name" value="L-PG_synthase/AglD"/>
</dbReference>
<protein>
    <recommendedName>
        <fullName evidence="6">Phosphatidylglycerol lysyltransferase</fullName>
        <ecNumber evidence="6">2.3.2.3</ecNumber>
    </recommendedName>
    <alternativeName>
        <fullName evidence="6">Lysylphosphatidylglycerol synthase</fullName>
    </alternativeName>
</protein>
<dbReference type="GO" id="GO:0046677">
    <property type="term" value="P:response to antibiotic"/>
    <property type="evidence" value="ECO:0007669"/>
    <property type="project" value="UniProtKB-KW"/>
</dbReference>